<dbReference type="OrthoDB" id="5565328at2759"/>
<accession>A0A9P5Y2B9</accession>
<evidence type="ECO:0000256" key="7">
    <source>
        <dbReference type="ARBA" id="ARBA00023306"/>
    </source>
</evidence>
<dbReference type="GO" id="GO:0007059">
    <property type="term" value="P:chromosome segregation"/>
    <property type="evidence" value="ECO:0007669"/>
    <property type="project" value="UniProtKB-KW"/>
</dbReference>
<feature type="region of interest" description="Disordered" evidence="8">
    <location>
        <begin position="761"/>
        <end position="792"/>
    </location>
</feature>
<keyword evidence="10" id="KW-1185">Reference proteome</keyword>
<dbReference type="PANTHER" id="PTHR21394">
    <property type="entry name" value="MAU2 CHROMATID COHESION FACTOR HOMOLOG"/>
    <property type="match status" value="1"/>
</dbReference>
<keyword evidence="7" id="KW-0131">Cell cycle</keyword>
<feature type="region of interest" description="Disordered" evidence="8">
    <location>
        <begin position="1"/>
        <end position="30"/>
    </location>
</feature>
<dbReference type="GO" id="GO:0007064">
    <property type="term" value="P:mitotic sister chromatid cohesion"/>
    <property type="evidence" value="ECO:0007669"/>
    <property type="project" value="InterPro"/>
</dbReference>
<comment type="caution">
    <text evidence="9">The sequence shown here is derived from an EMBL/GenBank/DDBJ whole genome shotgun (WGS) entry which is preliminary data.</text>
</comment>
<name>A0A9P5Y2B9_9AGAR</name>
<evidence type="ECO:0000256" key="2">
    <source>
        <dbReference type="ARBA" id="ARBA00008585"/>
    </source>
</evidence>
<dbReference type="InterPro" id="IPR019440">
    <property type="entry name" value="MAU2"/>
</dbReference>
<evidence type="ECO:0000256" key="4">
    <source>
        <dbReference type="ARBA" id="ARBA00022776"/>
    </source>
</evidence>
<comment type="subcellular location">
    <subcellularLocation>
        <location evidence="1">Nucleus</location>
    </subcellularLocation>
</comment>
<feature type="region of interest" description="Disordered" evidence="8">
    <location>
        <begin position="614"/>
        <end position="633"/>
    </location>
</feature>
<keyword evidence="3" id="KW-0132">Cell division</keyword>
<keyword evidence="6" id="KW-0539">Nucleus</keyword>
<proteinExistence type="inferred from homology"/>
<comment type="similarity">
    <text evidence="2">Belongs to the SCC4/mau-2 family.</text>
</comment>
<reference evidence="9" key="1">
    <citation type="submission" date="2020-11" db="EMBL/GenBank/DDBJ databases">
        <authorList>
            <consortium name="DOE Joint Genome Institute"/>
            <person name="Ahrendt S."/>
            <person name="Riley R."/>
            <person name="Andreopoulos W."/>
            <person name="Labutti K."/>
            <person name="Pangilinan J."/>
            <person name="Ruiz-Duenas F.J."/>
            <person name="Barrasa J.M."/>
            <person name="Sanchez-Garcia M."/>
            <person name="Camarero S."/>
            <person name="Miyauchi S."/>
            <person name="Serrano A."/>
            <person name="Linde D."/>
            <person name="Babiker R."/>
            <person name="Drula E."/>
            <person name="Ayuso-Fernandez I."/>
            <person name="Pacheco R."/>
            <person name="Padilla G."/>
            <person name="Ferreira P."/>
            <person name="Barriuso J."/>
            <person name="Kellner H."/>
            <person name="Castanera R."/>
            <person name="Alfaro M."/>
            <person name="Ramirez L."/>
            <person name="Pisabarro A.G."/>
            <person name="Kuo A."/>
            <person name="Tritt A."/>
            <person name="Lipzen A."/>
            <person name="He G."/>
            <person name="Yan M."/>
            <person name="Ng V."/>
            <person name="Cullen D."/>
            <person name="Martin F."/>
            <person name="Rosso M.-N."/>
            <person name="Henrissat B."/>
            <person name="Hibbett D."/>
            <person name="Martinez A.T."/>
            <person name="Grigoriev I.V."/>
        </authorList>
    </citation>
    <scope>NUCLEOTIDE SEQUENCE</scope>
    <source>
        <strain evidence="9">CBS 247.69</strain>
    </source>
</reference>
<evidence type="ECO:0000256" key="5">
    <source>
        <dbReference type="ARBA" id="ARBA00022829"/>
    </source>
</evidence>
<feature type="compositionally biased region" description="Basic and acidic residues" evidence="8">
    <location>
        <begin position="764"/>
        <end position="777"/>
    </location>
</feature>
<dbReference type="GO" id="GO:0005634">
    <property type="term" value="C:nucleus"/>
    <property type="evidence" value="ECO:0007669"/>
    <property type="project" value="UniProtKB-SubCell"/>
</dbReference>
<gene>
    <name evidence="9" type="ORF">BDZ94DRAFT_1299517</name>
</gene>
<evidence type="ECO:0000256" key="3">
    <source>
        <dbReference type="ARBA" id="ARBA00022618"/>
    </source>
</evidence>
<evidence type="ECO:0000256" key="6">
    <source>
        <dbReference type="ARBA" id="ARBA00023242"/>
    </source>
</evidence>
<evidence type="ECO:0000256" key="8">
    <source>
        <dbReference type="SAM" id="MobiDB-lite"/>
    </source>
</evidence>
<evidence type="ECO:0000256" key="1">
    <source>
        <dbReference type="ARBA" id="ARBA00004123"/>
    </source>
</evidence>
<evidence type="ECO:0000313" key="10">
    <source>
        <dbReference type="Proteomes" id="UP000807353"/>
    </source>
</evidence>
<dbReference type="AlphaFoldDB" id="A0A9P5Y2B9"/>
<dbReference type="GO" id="GO:0051301">
    <property type="term" value="P:cell division"/>
    <property type="evidence" value="ECO:0007669"/>
    <property type="project" value="UniProtKB-KW"/>
</dbReference>
<sequence length="847" mass="91284">MNLITPPQGMVIYQSSPRPHKRPRRDSIPSITTDFNNYDKFNKIPAPHLLLALPSLVLHPPTHRHHLQSIHVARHALRRCLALNLDSDLECRAWTALAELGLLGLTSPGLARGRDEDARWRGELQNEVEKALTKALPISQKHPSLRPYYPHLTILSARLSHIQGNPRFAHHTLKRLLSNFLGTNPHVRDPPHIVYAAHLALVRSLAAEAFSSASATTPSLSPLSASPRKNPGLQRALGAIQDLYALASARKPTNNSPTIVETNGHAQIALLARYLTLHTFVRHGEWARVEGALQEAEAEVWGSQTVPAASPAASGTGGGATLQLEIQILVLGIVYYTYAGAAAAAAERLARLHSILDSIGVGVDGNGIREIHFPTENPHQHPQQPLYIAHTHPSVLYALAFLLSAVAKRDAVGRRPKKGVFAREGLGVLARGGWGVVASSPVSSSGSGVGEGGVSLSVPVSAKEVSVPAYASLADVREINLRMMKIKADLMSEIIGLSIMRSEFDEAENTLNTLIAHTRSHGLFPTYAARITLQQAQLAHALGRPERALECYRVAEWVASGEGLGLEADGCGSSGGGQNGGTRGDRDEWVRVAARAGQVWVRIGLVRLRSRRGAASSPGVETGAGDPLGDRGMNVDVTPPPRTTATTTTVIGQEPITISSEEDVEEMEELRRFGGAVARECEGMGGNLRAVGEVIRACLVDEYLGAKTHLKRALDLATTAQDNHLRALVLALIAAQYLHTAREHAETMLVTCEQLGAGLGAEQKPGDKAEAKGEEKGLGQGSVKGQEKGRRGDAVGNAQLRLWVGERFLELYRWSGDGEKAQRQVRMNERFRRAVKDVERRGQVVGG</sequence>
<organism evidence="9 10">
    <name type="scientific">Collybia nuda</name>
    <dbReference type="NCBI Taxonomy" id="64659"/>
    <lineage>
        <taxon>Eukaryota</taxon>
        <taxon>Fungi</taxon>
        <taxon>Dikarya</taxon>
        <taxon>Basidiomycota</taxon>
        <taxon>Agaricomycotina</taxon>
        <taxon>Agaricomycetes</taxon>
        <taxon>Agaricomycetidae</taxon>
        <taxon>Agaricales</taxon>
        <taxon>Tricholomatineae</taxon>
        <taxon>Clitocybaceae</taxon>
        <taxon>Collybia</taxon>
    </lineage>
</organism>
<keyword evidence="4" id="KW-0498">Mitosis</keyword>
<dbReference type="EMBL" id="MU150290">
    <property type="protein sequence ID" value="KAF9461040.1"/>
    <property type="molecule type" value="Genomic_DNA"/>
</dbReference>
<dbReference type="Proteomes" id="UP000807353">
    <property type="component" value="Unassembled WGS sequence"/>
</dbReference>
<keyword evidence="5" id="KW-0159">Chromosome partition</keyword>
<protein>
    <submittedName>
        <fullName evidence="9">Uncharacterized protein</fullName>
    </submittedName>
</protein>
<evidence type="ECO:0000313" key="9">
    <source>
        <dbReference type="EMBL" id="KAF9461040.1"/>
    </source>
</evidence>